<dbReference type="eggNOG" id="COG3378">
    <property type="taxonomic scope" value="Bacteria"/>
</dbReference>
<dbReference type="Proteomes" id="UP000028623">
    <property type="component" value="Unassembled WGS sequence"/>
</dbReference>
<sequence>MSQKIPYIRVGTTYYKVIEKPLISGDKTSVLVRWNRETIVSDHGKSYVSTVPKFDGFCCIPEHLNYQQIVQGFYNIYNEIPFAPSSEKENLKNNIPFSLNFVAHIFGEQLEMGLDYLKILLQFPTQILPILCLVSKERATGKSTFIKWLREIFGLNMTYIKGDSFGSQFNSDWAAMLLVAIDEVFFDKKEITERLKYLSTTNKDKLEAKGKDREEIDFFAKFILCSNNEENFIQIDENEIRFWILKINPIKTENTEFLNNLISEIPYFLRFLIERPFSTEKKTRMWFSADEIRTKALQKLVFKNNNKLESKIIELLYEFFETNDDEEINVVPQDLLNMIIRMFRLTYWTRNDIRTLLKETWKLNPQNNGLTYIRYDLDFAGIFYQNNSVGRYFTIKKDFILNKRVEMLN</sequence>
<protein>
    <recommendedName>
        <fullName evidence="1">NrS-1 polymerase-like helicase domain-containing protein</fullName>
    </recommendedName>
</protein>
<dbReference type="InterPro" id="IPR027417">
    <property type="entry name" value="P-loop_NTPase"/>
</dbReference>
<evidence type="ECO:0000313" key="3">
    <source>
        <dbReference type="Proteomes" id="UP000028623"/>
    </source>
</evidence>
<evidence type="ECO:0000259" key="1">
    <source>
        <dbReference type="Pfam" id="PF19263"/>
    </source>
</evidence>
<proteinExistence type="predicted"/>
<dbReference type="Gene3D" id="3.40.50.300">
    <property type="entry name" value="P-loop containing nucleotide triphosphate hydrolases"/>
    <property type="match status" value="1"/>
</dbReference>
<organism evidence="2 3">
    <name type="scientific">Epilithonimonas lactis</name>
    <dbReference type="NCBI Taxonomy" id="421072"/>
    <lineage>
        <taxon>Bacteria</taxon>
        <taxon>Pseudomonadati</taxon>
        <taxon>Bacteroidota</taxon>
        <taxon>Flavobacteriia</taxon>
        <taxon>Flavobacteriales</taxon>
        <taxon>Weeksellaceae</taxon>
        <taxon>Chryseobacterium group</taxon>
        <taxon>Epilithonimonas</taxon>
    </lineage>
</organism>
<dbReference type="OrthoDB" id="608366at2"/>
<dbReference type="Pfam" id="PF19263">
    <property type="entry name" value="DUF5906"/>
    <property type="match status" value="1"/>
</dbReference>
<dbReference type="EMBL" id="JPLY01000020">
    <property type="protein sequence ID" value="KFC17794.1"/>
    <property type="molecule type" value="Genomic_DNA"/>
</dbReference>
<gene>
    <name evidence="2" type="ORF">IO89_20540</name>
</gene>
<accession>A0A085B5P9</accession>
<dbReference type="STRING" id="421072.SAMN04488097_0046"/>
<feature type="domain" description="NrS-1 polymerase-like helicase" evidence="1">
    <location>
        <begin position="133"/>
        <end position="237"/>
    </location>
</feature>
<evidence type="ECO:0000313" key="2">
    <source>
        <dbReference type="EMBL" id="KFC17794.1"/>
    </source>
</evidence>
<name>A0A085B5P9_9FLAO</name>
<keyword evidence="3" id="KW-1185">Reference proteome</keyword>
<dbReference type="AlphaFoldDB" id="A0A085B5P9"/>
<dbReference type="InterPro" id="IPR045455">
    <property type="entry name" value="NrS-1_pol-like_helicase"/>
</dbReference>
<dbReference type="RefSeq" id="WP_034980150.1">
    <property type="nucleotide sequence ID" value="NZ_FOFI01000001.1"/>
</dbReference>
<comment type="caution">
    <text evidence="2">The sequence shown here is derived from an EMBL/GenBank/DDBJ whole genome shotgun (WGS) entry which is preliminary data.</text>
</comment>
<reference evidence="2 3" key="1">
    <citation type="submission" date="2014-07" db="EMBL/GenBank/DDBJ databases">
        <title>Epilithonimonas lactis LMG 22401 Genome.</title>
        <authorList>
            <person name="Pipes S.E."/>
            <person name="Stropko S.J."/>
        </authorList>
    </citation>
    <scope>NUCLEOTIDE SEQUENCE [LARGE SCALE GENOMIC DNA]</scope>
    <source>
        <strain evidence="2 3">LMG 24401</strain>
    </source>
</reference>